<proteinExistence type="predicted"/>
<dbReference type="CDD" id="cd00093">
    <property type="entry name" value="HTH_XRE"/>
    <property type="match status" value="1"/>
</dbReference>
<evidence type="ECO:0000259" key="4">
    <source>
        <dbReference type="PROSITE" id="PS50943"/>
    </source>
</evidence>
<comment type="caution">
    <text evidence="5">The sequence shown here is derived from an EMBL/GenBank/DDBJ whole genome shotgun (WGS) entry which is preliminary data.</text>
</comment>
<reference evidence="5" key="1">
    <citation type="journal article" date="2021" name="PeerJ">
        <title>Extensive microbial diversity within the chicken gut microbiome revealed by metagenomics and culture.</title>
        <authorList>
            <person name="Gilroy R."/>
            <person name="Ravi A."/>
            <person name="Getino M."/>
            <person name="Pursley I."/>
            <person name="Horton D.L."/>
            <person name="Alikhan N.F."/>
            <person name="Baker D."/>
            <person name="Gharbi K."/>
            <person name="Hall N."/>
            <person name="Watson M."/>
            <person name="Adriaenssens E.M."/>
            <person name="Foster-Nyarko E."/>
            <person name="Jarju S."/>
            <person name="Secka A."/>
            <person name="Antonio M."/>
            <person name="Oren A."/>
            <person name="Chaudhuri R.R."/>
            <person name="La Ragione R."/>
            <person name="Hildebrand F."/>
            <person name="Pallen M.J."/>
        </authorList>
    </citation>
    <scope>NUCLEOTIDE SEQUENCE</scope>
    <source>
        <strain evidence="5">ChiHjej13B12-9602</strain>
    </source>
</reference>
<gene>
    <name evidence="5" type="ORF">K8V70_08155</name>
</gene>
<dbReference type="SUPFAM" id="SSF47413">
    <property type="entry name" value="lambda repressor-like DNA-binding domains"/>
    <property type="match status" value="1"/>
</dbReference>
<dbReference type="Gene3D" id="1.10.260.40">
    <property type="entry name" value="lambda repressor-like DNA-binding domains"/>
    <property type="match status" value="1"/>
</dbReference>
<dbReference type="PANTHER" id="PTHR46558">
    <property type="entry name" value="TRACRIPTIONAL REGULATORY PROTEIN-RELATED-RELATED"/>
    <property type="match status" value="1"/>
</dbReference>
<feature type="repeat" description="TPR" evidence="2">
    <location>
        <begin position="74"/>
        <end position="107"/>
    </location>
</feature>
<feature type="region of interest" description="Disordered" evidence="3">
    <location>
        <begin position="226"/>
        <end position="250"/>
    </location>
</feature>
<evidence type="ECO:0000313" key="6">
    <source>
        <dbReference type="Proteomes" id="UP000753256"/>
    </source>
</evidence>
<dbReference type="InterPro" id="IPR010982">
    <property type="entry name" value="Lambda_DNA-bd_dom_sf"/>
</dbReference>
<dbReference type="SUPFAM" id="SSF48452">
    <property type="entry name" value="TPR-like"/>
    <property type="match status" value="1"/>
</dbReference>
<dbReference type="EMBL" id="DYUZ01000029">
    <property type="protein sequence ID" value="HJG37813.1"/>
    <property type="molecule type" value="Genomic_DNA"/>
</dbReference>
<dbReference type="InterPro" id="IPR019734">
    <property type="entry name" value="TPR_rpt"/>
</dbReference>
<dbReference type="InterPro" id="IPR001387">
    <property type="entry name" value="Cro/C1-type_HTH"/>
</dbReference>
<dbReference type="RefSeq" id="WP_273190829.1">
    <property type="nucleotide sequence ID" value="NZ_DYUZ01000029.1"/>
</dbReference>
<evidence type="ECO:0000256" key="3">
    <source>
        <dbReference type="SAM" id="MobiDB-lite"/>
    </source>
</evidence>
<sequence length="250" mass="26962">MLNTAYTIREKRRACGYTQERLAQALGLTPAAVSKWETGQTLPDVTMLCPLAEALGITTDELLGFNPDVSEKHAEELLQPGRDALAQGDFSNATRLGEKAVQLHPSSATLAFAAASLFMEIAQAAQEAVATSKPAECPPQESVARTALSRSMELFERCRQDGSLEQREAAAFVLAGQYVLSGEHDRALEAARSIHMPQADPRIMEAAALAASGKLDEAENTVRRALEEKGSDVSALQDILSGIQKKRNDR</sequence>
<evidence type="ECO:0000313" key="5">
    <source>
        <dbReference type="EMBL" id="HJG37813.1"/>
    </source>
</evidence>
<evidence type="ECO:0000256" key="1">
    <source>
        <dbReference type="ARBA" id="ARBA00023125"/>
    </source>
</evidence>
<reference evidence="5" key="2">
    <citation type="submission" date="2021-09" db="EMBL/GenBank/DDBJ databases">
        <authorList>
            <person name="Gilroy R."/>
        </authorList>
    </citation>
    <scope>NUCLEOTIDE SEQUENCE</scope>
    <source>
        <strain evidence="5">ChiHjej13B12-9602</strain>
    </source>
</reference>
<dbReference type="PROSITE" id="PS50943">
    <property type="entry name" value="HTH_CROC1"/>
    <property type="match status" value="1"/>
</dbReference>
<keyword evidence="2" id="KW-0802">TPR repeat</keyword>
<feature type="domain" description="HTH cro/C1-type" evidence="4">
    <location>
        <begin position="8"/>
        <end position="62"/>
    </location>
</feature>
<dbReference type="Proteomes" id="UP000753256">
    <property type="component" value="Unassembled WGS sequence"/>
</dbReference>
<name>A0A921IV74_9ACTN</name>
<organism evidence="5 6">
    <name type="scientific">Enorma phocaeensis</name>
    <dbReference type="NCBI Taxonomy" id="1871019"/>
    <lineage>
        <taxon>Bacteria</taxon>
        <taxon>Bacillati</taxon>
        <taxon>Actinomycetota</taxon>
        <taxon>Coriobacteriia</taxon>
        <taxon>Coriobacteriales</taxon>
        <taxon>Coriobacteriaceae</taxon>
        <taxon>Enorma</taxon>
    </lineage>
</organism>
<dbReference type="PANTHER" id="PTHR46558:SF11">
    <property type="entry name" value="HTH-TYPE TRANSCRIPTIONAL REGULATOR XRE"/>
    <property type="match status" value="1"/>
</dbReference>
<dbReference type="Pfam" id="PF01381">
    <property type="entry name" value="HTH_3"/>
    <property type="match status" value="1"/>
</dbReference>
<dbReference type="AlphaFoldDB" id="A0A921IV74"/>
<evidence type="ECO:0000256" key="2">
    <source>
        <dbReference type="PROSITE-ProRule" id="PRU00339"/>
    </source>
</evidence>
<dbReference type="Gene3D" id="1.25.40.10">
    <property type="entry name" value="Tetratricopeptide repeat domain"/>
    <property type="match status" value="1"/>
</dbReference>
<keyword evidence="1" id="KW-0238">DNA-binding</keyword>
<dbReference type="SMART" id="SM00530">
    <property type="entry name" value="HTH_XRE"/>
    <property type="match status" value="1"/>
</dbReference>
<dbReference type="GO" id="GO:0003677">
    <property type="term" value="F:DNA binding"/>
    <property type="evidence" value="ECO:0007669"/>
    <property type="project" value="UniProtKB-KW"/>
</dbReference>
<protein>
    <submittedName>
        <fullName evidence="5">Helix-turn-helix domain-containing protein</fullName>
    </submittedName>
</protein>
<dbReference type="PROSITE" id="PS50005">
    <property type="entry name" value="TPR"/>
    <property type="match status" value="1"/>
</dbReference>
<accession>A0A921IV74</accession>
<dbReference type="InterPro" id="IPR011990">
    <property type="entry name" value="TPR-like_helical_dom_sf"/>
</dbReference>